<organism evidence="1 2">
    <name type="scientific">Tannerella sp. oral taxon BU063 isolate Cell 6/7/9</name>
    <dbReference type="NCBI Taxonomy" id="1411021"/>
    <lineage>
        <taxon>Bacteria</taxon>
        <taxon>Pseudomonadati</taxon>
        <taxon>Bacteroidota</taxon>
        <taxon>Bacteroidia</taxon>
        <taxon>Bacteroidales</taxon>
        <taxon>Tannerellaceae</taxon>
        <taxon>Tannerella</taxon>
    </lineage>
</organism>
<name>W2CM79_9BACT</name>
<comment type="caution">
    <text evidence="1">The sequence shown here is derived from an EMBL/GenBank/DDBJ whole genome shotgun (WGS) entry which is preliminary data.</text>
</comment>
<evidence type="ECO:0000313" key="1">
    <source>
        <dbReference type="EMBL" id="ETK08354.1"/>
    </source>
</evidence>
<dbReference type="AlphaFoldDB" id="W2CM79"/>
<protein>
    <submittedName>
        <fullName evidence="1">Uncharacterized protein</fullName>
    </submittedName>
</protein>
<keyword evidence="2" id="KW-1185">Reference proteome</keyword>
<dbReference type="Proteomes" id="UP000018874">
    <property type="component" value="Unassembled WGS sequence"/>
</dbReference>
<accession>W2CM79</accession>
<dbReference type="EMBL" id="AYYD01001189">
    <property type="protein sequence ID" value="ETK08354.1"/>
    <property type="molecule type" value="Genomic_DNA"/>
</dbReference>
<sequence>MQGIDPKPKAVWSCTFSGHISEGWQGFSQGINQKPEAIWSQRFFGTHLRRLVGLFAGHRPKAEGSLELYFFGLSQRVAWGASRSVGKGSRRLSGRNVFSGYISKGWSGFSQGIDPKPKAVWSCTFSGYRSGSLGEPRGWWEKAAGGCLAETSFWGTFPDAGETFCRELTKSRKLSGGNIFSGYISKGWSGFSQRISPKLEAAWPERLFRAQFRRLVGLFAGYRPKAEGCLKLHFFGLSQRAA</sequence>
<gene>
    <name evidence="1" type="ORF">T231_13345</name>
</gene>
<dbReference type="PATRIC" id="fig|1411021.3.peg.1749"/>
<proteinExistence type="predicted"/>
<reference evidence="1 2" key="1">
    <citation type="submission" date="2013-11" db="EMBL/GenBank/DDBJ databases">
        <title>Single cell genomics of uncultured Tannerella BU063 (oral taxon 286).</title>
        <authorList>
            <person name="Beall C.J."/>
            <person name="Campbell A.G."/>
            <person name="Griffen A.L."/>
            <person name="Podar M."/>
            <person name="Leys E.J."/>
        </authorList>
    </citation>
    <scope>NUCLEOTIDE SEQUENCE [LARGE SCALE GENOMIC DNA]</scope>
    <source>
        <strain evidence="1">Cell 6/7/9</strain>
    </source>
</reference>
<evidence type="ECO:0000313" key="2">
    <source>
        <dbReference type="Proteomes" id="UP000018874"/>
    </source>
</evidence>